<organism evidence="1 2">
    <name type="scientific">Domibacillus iocasae</name>
    <dbReference type="NCBI Taxonomy" id="1714016"/>
    <lineage>
        <taxon>Bacteria</taxon>
        <taxon>Bacillati</taxon>
        <taxon>Bacillota</taxon>
        <taxon>Bacilli</taxon>
        <taxon>Bacillales</taxon>
        <taxon>Bacillaceae</taxon>
        <taxon>Domibacillus</taxon>
    </lineage>
</organism>
<keyword evidence="2" id="KW-1185">Reference proteome</keyword>
<proteinExistence type="predicted"/>
<dbReference type="OrthoDB" id="10000649at2"/>
<dbReference type="AlphaFoldDB" id="A0A1E7DRD1"/>
<name>A0A1E7DRD1_9BACI</name>
<accession>A0A1E7DRD1</accession>
<comment type="caution">
    <text evidence="1">The sequence shown here is derived from an EMBL/GenBank/DDBJ whole genome shotgun (WGS) entry which is preliminary data.</text>
</comment>
<gene>
    <name evidence="1" type="ORF">BA724_02095</name>
</gene>
<reference evidence="1 2" key="1">
    <citation type="submission" date="2016-06" db="EMBL/GenBank/DDBJ databases">
        <title>Domibacillus iocasae genome sequencing.</title>
        <authorList>
            <person name="Verma A."/>
            <person name="Pal Y."/>
            <person name="Ojha A.K."/>
            <person name="Krishnamurthi S."/>
        </authorList>
    </citation>
    <scope>NUCLEOTIDE SEQUENCE [LARGE SCALE GENOMIC DNA]</scope>
    <source>
        <strain evidence="1 2">DSM 29979</strain>
    </source>
</reference>
<evidence type="ECO:0000313" key="2">
    <source>
        <dbReference type="Proteomes" id="UP000095658"/>
    </source>
</evidence>
<protein>
    <submittedName>
        <fullName evidence="1">Uncharacterized protein</fullName>
    </submittedName>
</protein>
<dbReference type="RefSeq" id="WP_069937621.1">
    <property type="nucleotide sequence ID" value="NZ_MAMP01000012.1"/>
</dbReference>
<sequence length="70" mass="8429">MDAYWAERIEGKRSAHVKKAEQDDALRFSKNIERKGNVLSLTRPNKQQYERYVKQGLTEQDIINRYRYPQ</sequence>
<dbReference type="EMBL" id="MAMP01000012">
    <property type="protein sequence ID" value="OES45624.1"/>
    <property type="molecule type" value="Genomic_DNA"/>
</dbReference>
<dbReference type="Proteomes" id="UP000095658">
    <property type="component" value="Unassembled WGS sequence"/>
</dbReference>
<evidence type="ECO:0000313" key="1">
    <source>
        <dbReference type="EMBL" id="OES45624.1"/>
    </source>
</evidence>